<organism evidence="3 4">
    <name type="scientific">Alienimonas californiensis</name>
    <dbReference type="NCBI Taxonomy" id="2527989"/>
    <lineage>
        <taxon>Bacteria</taxon>
        <taxon>Pseudomonadati</taxon>
        <taxon>Planctomycetota</taxon>
        <taxon>Planctomycetia</taxon>
        <taxon>Planctomycetales</taxon>
        <taxon>Planctomycetaceae</taxon>
        <taxon>Alienimonas</taxon>
    </lineage>
</organism>
<evidence type="ECO:0000313" key="4">
    <source>
        <dbReference type="Proteomes" id="UP000318741"/>
    </source>
</evidence>
<sequence length="201" mass="22221" precursor="true">MFLHAPALLFASSGPPLAAVDGWQFAGGAAALTLIAATFGKVREFLTHLTRIAIVSVNVRGYQAEAVLLELRSSFRTSKWGPKSYLGWMLHVRPVRRVQLVPMEVTPSAGRLWWRGAGWRRSAVWVRRGESKDEEMHDGLTCRNWEEKPLTLLFLRGTLDSDDLMARAAERFNAFEARHKPPRAVGTPCDSSTAPPAIGAA</sequence>
<evidence type="ECO:0000256" key="1">
    <source>
        <dbReference type="SAM" id="MobiDB-lite"/>
    </source>
</evidence>
<gene>
    <name evidence="3" type="ORF">CA12_35500</name>
</gene>
<evidence type="ECO:0000256" key="2">
    <source>
        <dbReference type="SAM" id="SignalP"/>
    </source>
</evidence>
<accession>A0A517PDH2</accession>
<reference evidence="3 4" key="1">
    <citation type="submission" date="2019-02" db="EMBL/GenBank/DDBJ databases">
        <title>Deep-cultivation of Planctomycetes and their phenomic and genomic characterization uncovers novel biology.</title>
        <authorList>
            <person name="Wiegand S."/>
            <person name="Jogler M."/>
            <person name="Boedeker C."/>
            <person name="Pinto D."/>
            <person name="Vollmers J."/>
            <person name="Rivas-Marin E."/>
            <person name="Kohn T."/>
            <person name="Peeters S.H."/>
            <person name="Heuer A."/>
            <person name="Rast P."/>
            <person name="Oberbeckmann S."/>
            <person name="Bunk B."/>
            <person name="Jeske O."/>
            <person name="Meyerdierks A."/>
            <person name="Storesund J.E."/>
            <person name="Kallscheuer N."/>
            <person name="Luecker S."/>
            <person name="Lage O.M."/>
            <person name="Pohl T."/>
            <person name="Merkel B.J."/>
            <person name="Hornburger P."/>
            <person name="Mueller R.-W."/>
            <person name="Bruemmer F."/>
            <person name="Labrenz M."/>
            <person name="Spormann A.M."/>
            <person name="Op den Camp H."/>
            <person name="Overmann J."/>
            <person name="Amann R."/>
            <person name="Jetten M.S.M."/>
            <person name="Mascher T."/>
            <person name="Medema M.H."/>
            <person name="Devos D.P."/>
            <person name="Kaster A.-K."/>
            <person name="Ovreas L."/>
            <person name="Rohde M."/>
            <person name="Galperin M.Y."/>
            <person name="Jogler C."/>
        </authorList>
    </citation>
    <scope>NUCLEOTIDE SEQUENCE [LARGE SCALE GENOMIC DNA]</scope>
    <source>
        <strain evidence="3 4">CA12</strain>
    </source>
</reference>
<feature type="region of interest" description="Disordered" evidence="1">
    <location>
        <begin position="179"/>
        <end position="201"/>
    </location>
</feature>
<proteinExistence type="predicted"/>
<dbReference type="KEGG" id="acaf:CA12_35500"/>
<keyword evidence="2" id="KW-0732">Signal</keyword>
<keyword evidence="4" id="KW-1185">Reference proteome</keyword>
<dbReference type="Proteomes" id="UP000318741">
    <property type="component" value="Chromosome"/>
</dbReference>
<dbReference type="EMBL" id="CP036265">
    <property type="protein sequence ID" value="QDT17427.1"/>
    <property type="molecule type" value="Genomic_DNA"/>
</dbReference>
<dbReference type="RefSeq" id="WP_145360299.1">
    <property type="nucleotide sequence ID" value="NZ_CP036265.1"/>
</dbReference>
<feature type="chain" id="PRO_5021816166" evidence="2">
    <location>
        <begin position="19"/>
        <end position="201"/>
    </location>
</feature>
<protein>
    <submittedName>
        <fullName evidence="3">Uncharacterized protein</fullName>
    </submittedName>
</protein>
<feature type="signal peptide" evidence="2">
    <location>
        <begin position="1"/>
        <end position="18"/>
    </location>
</feature>
<dbReference type="AlphaFoldDB" id="A0A517PDH2"/>
<name>A0A517PDH2_9PLAN</name>
<evidence type="ECO:0000313" key="3">
    <source>
        <dbReference type="EMBL" id="QDT17427.1"/>
    </source>
</evidence>